<organism evidence="1 2">
    <name type="scientific">Solanum verrucosum</name>
    <dbReference type="NCBI Taxonomy" id="315347"/>
    <lineage>
        <taxon>Eukaryota</taxon>
        <taxon>Viridiplantae</taxon>
        <taxon>Streptophyta</taxon>
        <taxon>Embryophyta</taxon>
        <taxon>Tracheophyta</taxon>
        <taxon>Spermatophyta</taxon>
        <taxon>Magnoliopsida</taxon>
        <taxon>eudicotyledons</taxon>
        <taxon>Gunneridae</taxon>
        <taxon>Pentapetalae</taxon>
        <taxon>asterids</taxon>
        <taxon>lamiids</taxon>
        <taxon>Solanales</taxon>
        <taxon>Solanaceae</taxon>
        <taxon>Solanoideae</taxon>
        <taxon>Solaneae</taxon>
        <taxon>Solanum</taxon>
    </lineage>
</organism>
<dbReference type="InterPro" id="IPR044217">
    <property type="entry name" value="CLPT1/2"/>
</dbReference>
<keyword evidence="2" id="KW-1185">Reference proteome</keyword>
<dbReference type="PANTHER" id="PTHR47016">
    <property type="entry name" value="ATP-DEPENDENT CLP PROTEASE ATP-BINDING SUBUNIT CLPT1, CHLOROPLASTIC"/>
    <property type="match status" value="1"/>
</dbReference>
<dbReference type="Proteomes" id="UP001234989">
    <property type="component" value="Chromosome 3"/>
</dbReference>
<dbReference type="AlphaFoldDB" id="A0AAF0QCE8"/>
<proteinExistence type="predicted"/>
<protein>
    <submittedName>
        <fullName evidence="1">Uncharacterized protein</fullName>
    </submittedName>
</protein>
<dbReference type="EMBL" id="CP133614">
    <property type="protein sequence ID" value="WMV20327.1"/>
    <property type="molecule type" value="Genomic_DNA"/>
</dbReference>
<evidence type="ECO:0000313" key="1">
    <source>
        <dbReference type="EMBL" id="WMV20327.1"/>
    </source>
</evidence>
<accession>A0AAF0QCE8</accession>
<name>A0AAF0QCE8_SOLVR</name>
<sequence length="80" mass="8883">MSTQVHLSGDMASVIRLLFTCICDEFTGEDGEITVTHIALGIWSVKESAGHIIMSTLGFDDEKAKELAKFMDKDIELTYK</sequence>
<dbReference type="InterPro" id="IPR036628">
    <property type="entry name" value="Clp_N_dom_sf"/>
</dbReference>
<reference evidence="1" key="1">
    <citation type="submission" date="2023-08" db="EMBL/GenBank/DDBJ databases">
        <title>A de novo genome assembly of Solanum verrucosum Schlechtendal, a Mexican diploid species geographically isolated from the other diploid A-genome species in potato relatives.</title>
        <authorList>
            <person name="Hosaka K."/>
        </authorList>
    </citation>
    <scope>NUCLEOTIDE SEQUENCE</scope>
    <source>
        <tissue evidence="1">Young leaves</tissue>
    </source>
</reference>
<dbReference type="PANTHER" id="PTHR47016:SF1">
    <property type="entry name" value="ATP-DEPENDENT CLP PROTEASE ATP-BINDING SUBUNIT CLPT1, CHLOROPLASTIC"/>
    <property type="match status" value="1"/>
</dbReference>
<gene>
    <name evidence="1" type="ORF">MTR67_013712</name>
</gene>
<dbReference type="Gene3D" id="1.10.1780.10">
    <property type="entry name" value="Clp, N-terminal domain"/>
    <property type="match status" value="1"/>
</dbReference>
<evidence type="ECO:0000313" key="2">
    <source>
        <dbReference type="Proteomes" id="UP001234989"/>
    </source>
</evidence>